<dbReference type="Pfam" id="PF00160">
    <property type="entry name" value="Pro_isomerase"/>
    <property type="match status" value="1"/>
</dbReference>
<organism evidence="5 6">
    <name type="scientific">Deinococcus oregonensis</name>
    <dbReference type="NCBI Taxonomy" id="1805970"/>
    <lineage>
        <taxon>Bacteria</taxon>
        <taxon>Thermotogati</taxon>
        <taxon>Deinococcota</taxon>
        <taxon>Deinococci</taxon>
        <taxon>Deinococcales</taxon>
        <taxon>Deinococcaceae</taxon>
        <taxon>Deinococcus</taxon>
    </lineage>
</organism>
<comment type="catalytic activity">
    <reaction evidence="3">
        <text>[protein]-peptidylproline (omega=180) = [protein]-peptidylproline (omega=0)</text>
        <dbReference type="Rhea" id="RHEA:16237"/>
        <dbReference type="Rhea" id="RHEA-COMP:10747"/>
        <dbReference type="Rhea" id="RHEA-COMP:10748"/>
        <dbReference type="ChEBI" id="CHEBI:83833"/>
        <dbReference type="ChEBI" id="CHEBI:83834"/>
        <dbReference type="EC" id="5.2.1.8"/>
    </reaction>
</comment>
<evidence type="ECO:0000256" key="2">
    <source>
        <dbReference type="ARBA" id="ARBA00023235"/>
    </source>
</evidence>
<dbReference type="InterPro" id="IPR044666">
    <property type="entry name" value="Cyclophilin_A-like"/>
</dbReference>
<evidence type="ECO:0000256" key="1">
    <source>
        <dbReference type="ARBA" id="ARBA00023110"/>
    </source>
</evidence>
<dbReference type="PRINTS" id="PR00153">
    <property type="entry name" value="CSAPPISMRASE"/>
</dbReference>
<dbReference type="InterPro" id="IPR002130">
    <property type="entry name" value="Cyclophilin-type_PPIase_dom"/>
</dbReference>
<evidence type="ECO:0000313" key="5">
    <source>
        <dbReference type="EMBL" id="MFB9990770.1"/>
    </source>
</evidence>
<reference evidence="5 6" key="1">
    <citation type="submission" date="2024-09" db="EMBL/GenBank/DDBJ databases">
        <authorList>
            <person name="Sun Q."/>
            <person name="Mori K."/>
        </authorList>
    </citation>
    <scope>NUCLEOTIDE SEQUENCE [LARGE SCALE GENOMIC DNA]</scope>
    <source>
        <strain evidence="5 6">JCM 13503</strain>
    </source>
</reference>
<feature type="domain" description="PPIase cyclophilin-type" evidence="4">
    <location>
        <begin position="51"/>
        <end position="180"/>
    </location>
</feature>
<dbReference type="EC" id="5.2.1.8" evidence="3"/>
<dbReference type="EMBL" id="JBHLYR010000008">
    <property type="protein sequence ID" value="MFB9990770.1"/>
    <property type="molecule type" value="Genomic_DNA"/>
</dbReference>
<keyword evidence="1 3" id="KW-0697">Rotamase</keyword>
<dbReference type="Gene3D" id="2.40.100.10">
    <property type="entry name" value="Cyclophilin-like"/>
    <property type="match status" value="1"/>
</dbReference>
<dbReference type="PROSITE" id="PS50072">
    <property type="entry name" value="CSA_PPIASE_2"/>
    <property type="match status" value="1"/>
</dbReference>
<evidence type="ECO:0000313" key="6">
    <source>
        <dbReference type="Proteomes" id="UP001589733"/>
    </source>
</evidence>
<dbReference type="GO" id="GO:0003755">
    <property type="term" value="F:peptidyl-prolyl cis-trans isomerase activity"/>
    <property type="evidence" value="ECO:0007669"/>
    <property type="project" value="UniProtKB-EC"/>
</dbReference>
<dbReference type="InterPro" id="IPR029000">
    <property type="entry name" value="Cyclophilin-like_dom_sf"/>
</dbReference>
<accession>A0ABV6AVL7</accession>
<dbReference type="PANTHER" id="PTHR45625">
    <property type="entry name" value="PEPTIDYL-PROLYL CIS-TRANS ISOMERASE-RELATED"/>
    <property type="match status" value="1"/>
</dbReference>
<proteinExistence type="inferred from homology"/>
<dbReference type="CDD" id="cd00317">
    <property type="entry name" value="cyclophilin"/>
    <property type="match status" value="1"/>
</dbReference>
<comment type="caution">
    <text evidence="5">The sequence shown here is derived from an EMBL/GenBank/DDBJ whole genome shotgun (WGS) entry which is preliminary data.</text>
</comment>
<keyword evidence="2 3" id="KW-0413">Isomerase</keyword>
<dbReference type="Proteomes" id="UP001589733">
    <property type="component" value="Unassembled WGS sequence"/>
</dbReference>
<gene>
    <name evidence="5" type="ORF">ACFFLM_02040</name>
</gene>
<comment type="similarity">
    <text evidence="3">Belongs to the cyclophilin-type PPIase family.</text>
</comment>
<sequence>MSDAYTDLPQGFTVTPELSPERQIKFSAAPELGDGIEPGKDYRAVLDTSKGRLIVDLFADDAPVTVNSFAYLLRHHYYDGIKFHRVIDGFMAQAGDPTGTGSGGPGYDFEDEFGSEHRHDGKGVLSMANRGPGTNGSQFFITFTATPHLNGKHTVFGRIVEGLDVLDRLTRIQPGYPGTPDVIEKAFLIERNQ</sequence>
<comment type="function">
    <text evidence="3">PPIases accelerate the folding of proteins. It catalyzes the cis-trans isomerization of proline imidic peptide bonds in oligopeptides.</text>
</comment>
<name>A0ABV6AVL7_9DEIO</name>
<evidence type="ECO:0000256" key="3">
    <source>
        <dbReference type="RuleBase" id="RU363019"/>
    </source>
</evidence>
<dbReference type="RefSeq" id="WP_380005019.1">
    <property type="nucleotide sequence ID" value="NZ_JBHLYR010000008.1"/>
</dbReference>
<dbReference type="SUPFAM" id="SSF50891">
    <property type="entry name" value="Cyclophilin-like"/>
    <property type="match status" value="1"/>
</dbReference>
<dbReference type="PANTHER" id="PTHR45625:SF4">
    <property type="entry name" value="PEPTIDYLPROLYL ISOMERASE DOMAIN AND WD REPEAT-CONTAINING PROTEIN 1"/>
    <property type="match status" value="1"/>
</dbReference>
<protein>
    <recommendedName>
        <fullName evidence="3">Peptidyl-prolyl cis-trans isomerase</fullName>
        <shortName evidence="3">PPIase</shortName>
        <ecNumber evidence="3">5.2.1.8</ecNumber>
    </recommendedName>
</protein>
<keyword evidence="6" id="KW-1185">Reference proteome</keyword>
<evidence type="ECO:0000259" key="4">
    <source>
        <dbReference type="PROSITE" id="PS50072"/>
    </source>
</evidence>